<comment type="similarity">
    <text evidence="3">Belongs to the RBT5 family.</text>
</comment>
<dbReference type="GO" id="GO:0098552">
    <property type="term" value="C:side of membrane"/>
    <property type="evidence" value="ECO:0007669"/>
    <property type="project" value="UniProtKB-KW"/>
</dbReference>
<evidence type="ECO:0000256" key="7">
    <source>
        <dbReference type="ARBA" id="ARBA00023157"/>
    </source>
</evidence>
<dbReference type="GO" id="GO:0005576">
    <property type="term" value="C:extracellular region"/>
    <property type="evidence" value="ECO:0007669"/>
    <property type="project" value="UniProtKB-SubCell"/>
</dbReference>
<evidence type="ECO:0000256" key="1">
    <source>
        <dbReference type="ARBA" id="ARBA00004589"/>
    </source>
</evidence>
<protein>
    <recommendedName>
        <fullName evidence="10">CFEM domain-containing protein</fullName>
    </recommendedName>
</protein>
<dbReference type="InterPro" id="IPR008427">
    <property type="entry name" value="Extracellular_membr_CFEM_dom"/>
</dbReference>
<keyword evidence="5" id="KW-0472">Membrane</keyword>
<sequence length="145" mass="15240">MKPQISSSILLALFPGAALSLGILYERTVAKVLDHMPACGWSCWPRGVSATPCATADNITCICGSIGKMGSGMEGCAEDRCDKSNWCELGAEVGITLSVMCYRLWELPANSTQKADASAAVSTHLAQHAEGSGLRCHGQTHATRA</sequence>
<feature type="chain" id="PRO_5040382455" description="CFEM domain-containing protein" evidence="9">
    <location>
        <begin position="21"/>
        <end position="145"/>
    </location>
</feature>
<keyword evidence="5" id="KW-0336">GPI-anchor</keyword>
<accession>A0A9Q8QQW1</accession>
<keyword evidence="5" id="KW-0325">Glycoprotein</keyword>
<dbReference type="KEGG" id="ptkz:JDV02_009957"/>
<evidence type="ECO:0000256" key="6">
    <source>
        <dbReference type="ARBA" id="ARBA00022729"/>
    </source>
</evidence>
<evidence type="ECO:0000256" key="3">
    <source>
        <dbReference type="ARBA" id="ARBA00010031"/>
    </source>
</evidence>
<evidence type="ECO:0000259" key="10">
    <source>
        <dbReference type="Pfam" id="PF05730"/>
    </source>
</evidence>
<organism evidence="11 12">
    <name type="scientific">Purpureocillium takamizusanense</name>
    <dbReference type="NCBI Taxonomy" id="2060973"/>
    <lineage>
        <taxon>Eukaryota</taxon>
        <taxon>Fungi</taxon>
        <taxon>Dikarya</taxon>
        <taxon>Ascomycota</taxon>
        <taxon>Pezizomycotina</taxon>
        <taxon>Sordariomycetes</taxon>
        <taxon>Hypocreomycetidae</taxon>
        <taxon>Hypocreales</taxon>
        <taxon>Ophiocordycipitaceae</taxon>
        <taxon>Purpureocillium</taxon>
    </lineage>
</organism>
<comment type="subcellular location">
    <subcellularLocation>
        <location evidence="1">Membrane</location>
        <topology evidence="1">Lipid-anchor</topology>
        <topology evidence="1">GPI-anchor</topology>
    </subcellularLocation>
    <subcellularLocation>
        <location evidence="2">Secreted</location>
    </subcellularLocation>
</comment>
<keyword evidence="12" id="KW-1185">Reference proteome</keyword>
<dbReference type="Pfam" id="PF05730">
    <property type="entry name" value="CFEM"/>
    <property type="match status" value="1"/>
</dbReference>
<evidence type="ECO:0000256" key="2">
    <source>
        <dbReference type="ARBA" id="ARBA00004613"/>
    </source>
</evidence>
<keyword evidence="7" id="KW-1015">Disulfide bond</keyword>
<dbReference type="RefSeq" id="XP_047847671.1">
    <property type="nucleotide sequence ID" value="XM_047991659.1"/>
</dbReference>
<gene>
    <name evidence="11" type="ORF">JDV02_009957</name>
</gene>
<feature type="domain" description="CFEM" evidence="10">
    <location>
        <begin position="33"/>
        <end position="84"/>
    </location>
</feature>
<feature type="signal peptide" evidence="9">
    <location>
        <begin position="1"/>
        <end position="20"/>
    </location>
</feature>
<evidence type="ECO:0000256" key="5">
    <source>
        <dbReference type="ARBA" id="ARBA00022622"/>
    </source>
</evidence>
<evidence type="ECO:0000256" key="4">
    <source>
        <dbReference type="ARBA" id="ARBA00022525"/>
    </source>
</evidence>
<proteinExistence type="inferred from homology"/>
<evidence type="ECO:0000313" key="11">
    <source>
        <dbReference type="EMBL" id="UNI24190.1"/>
    </source>
</evidence>
<keyword evidence="4" id="KW-0964">Secreted</keyword>
<evidence type="ECO:0000313" key="12">
    <source>
        <dbReference type="Proteomes" id="UP000829364"/>
    </source>
</evidence>
<reference evidence="11" key="1">
    <citation type="submission" date="2021-11" db="EMBL/GenBank/DDBJ databases">
        <title>Purpureocillium_takamizusanense_genome.</title>
        <authorList>
            <person name="Nguyen N.-H."/>
        </authorList>
    </citation>
    <scope>NUCLEOTIDE SEQUENCE</scope>
    <source>
        <strain evidence="11">PT3</strain>
    </source>
</reference>
<dbReference type="GeneID" id="72071902"/>
<dbReference type="OrthoDB" id="4922487at2759"/>
<dbReference type="AlphaFoldDB" id="A0A9Q8QQW1"/>
<keyword evidence="8" id="KW-0449">Lipoprotein</keyword>
<dbReference type="Proteomes" id="UP000829364">
    <property type="component" value="Chromosome 11"/>
</dbReference>
<evidence type="ECO:0000256" key="9">
    <source>
        <dbReference type="SAM" id="SignalP"/>
    </source>
</evidence>
<evidence type="ECO:0000256" key="8">
    <source>
        <dbReference type="ARBA" id="ARBA00023288"/>
    </source>
</evidence>
<name>A0A9Q8QQW1_9HYPO</name>
<keyword evidence="6 9" id="KW-0732">Signal</keyword>
<dbReference type="EMBL" id="CP086364">
    <property type="protein sequence ID" value="UNI24190.1"/>
    <property type="molecule type" value="Genomic_DNA"/>
</dbReference>